<feature type="active site" description="Proton donor" evidence="8">
    <location>
        <position position="71"/>
    </location>
</feature>
<keyword evidence="11" id="KW-1185">Reference proteome</keyword>
<comment type="catalytic activity">
    <reaction evidence="7 8">
        <text>(2S,6S)-2,6-diaminopimelate = meso-2,6-diaminopimelate</text>
        <dbReference type="Rhea" id="RHEA:15393"/>
        <dbReference type="ChEBI" id="CHEBI:57609"/>
        <dbReference type="ChEBI" id="CHEBI:57791"/>
        <dbReference type="EC" id="5.1.1.7"/>
    </reaction>
</comment>
<evidence type="ECO:0000256" key="2">
    <source>
        <dbReference type="ARBA" id="ARBA00010219"/>
    </source>
</evidence>
<evidence type="ECO:0000256" key="5">
    <source>
        <dbReference type="ARBA" id="ARBA00023154"/>
    </source>
</evidence>
<dbReference type="PANTHER" id="PTHR31689:SF0">
    <property type="entry name" value="DIAMINOPIMELATE EPIMERASE"/>
    <property type="match status" value="1"/>
</dbReference>
<keyword evidence="6 8" id="KW-0413">Isomerase</keyword>
<keyword evidence="4 8" id="KW-0028">Amino-acid biosynthesis</keyword>
<evidence type="ECO:0000256" key="3">
    <source>
        <dbReference type="ARBA" id="ARBA00013080"/>
    </source>
</evidence>
<evidence type="ECO:0000256" key="9">
    <source>
        <dbReference type="PROSITE-ProRule" id="PRU10125"/>
    </source>
</evidence>
<evidence type="ECO:0000256" key="8">
    <source>
        <dbReference type="HAMAP-Rule" id="MF_00197"/>
    </source>
</evidence>
<dbReference type="Pfam" id="PF01678">
    <property type="entry name" value="DAP_epimerase"/>
    <property type="match status" value="2"/>
</dbReference>
<feature type="site" description="Could be important to modulate the pK values of the two catalytic cysteine residues" evidence="8">
    <location>
        <position position="215"/>
    </location>
</feature>
<feature type="binding site" evidence="8">
    <location>
        <begin position="225"/>
        <end position="226"/>
    </location>
    <ligand>
        <name>substrate</name>
    </ligand>
</feature>
<feature type="binding site" evidence="8">
    <location>
        <position position="11"/>
    </location>
    <ligand>
        <name>substrate</name>
    </ligand>
</feature>
<comment type="caution">
    <text evidence="8">Lacks conserved residue(s) required for the propagation of feature annotation.</text>
</comment>
<comment type="similarity">
    <text evidence="2 8">Belongs to the diaminopimelate epimerase family.</text>
</comment>
<evidence type="ECO:0000313" key="10">
    <source>
        <dbReference type="EMBL" id="MCH7322623.1"/>
    </source>
</evidence>
<dbReference type="NCBIfam" id="TIGR00652">
    <property type="entry name" value="DapF"/>
    <property type="match status" value="1"/>
</dbReference>
<keyword evidence="8" id="KW-0963">Cytoplasm</keyword>
<evidence type="ECO:0000313" key="11">
    <source>
        <dbReference type="Proteomes" id="UP001316087"/>
    </source>
</evidence>
<sequence length="318" mass="35637">MKLLKVHGSSNTFYLFEALYDNEVNYVQLTKWLCDKSNEGGADGLLLVLPSQIADAKMRVINADGSEASMCGNGLRCVARYICEKLDIEEAVIETMHANLHVKKAQSIFEELPTYAVEISPVSFDLNTLPMHYDDKNQIRHENLAKFSDDILFTAVSVPNPHLVGIVQSSHIMDTTHQQQLASYLNGKNDICPDGVNVSYVYPISEHEIFVRTYERGVGFTNACGTAMTASALIANVENYVSNQVVTVYNPGGFVQCSVQMCENQYELLLIGNATIIGYYEVESKADKFEFINCFLTIEPLQYEKCNIYVKEKLGQYN</sequence>
<feature type="binding site" evidence="8">
    <location>
        <begin position="215"/>
        <end position="216"/>
    </location>
    <ligand>
        <name>substrate</name>
    </ligand>
</feature>
<feature type="binding site" evidence="8">
    <location>
        <position position="62"/>
    </location>
    <ligand>
        <name>substrate</name>
    </ligand>
</feature>
<dbReference type="SUPFAM" id="SSF54506">
    <property type="entry name" value="Diaminopimelate epimerase-like"/>
    <property type="match status" value="2"/>
</dbReference>
<reference evidence="10 11" key="1">
    <citation type="submission" date="2022-03" db="EMBL/GenBank/DDBJ databases">
        <authorList>
            <person name="Jo J.-H."/>
            <person name="Im W.-T."/>
        </authorList>
    </citation>
    <scope>NUCLEOTIDE SEQUENCE [LARGE SCALE GENOMIC DNA]</scope>
    <source>
        <strain evidence="10 11">MA9</strain>
    </source>
</reference>
<comment type="subunit">
    <text evidence="8">Homodimer.</text>
</comment>
<dbReference type="InterPro" id="IPR001653">
    <property type="entry name" value="DAP_epimerase_DapF"/>
</dbReference>
<dbReference type="GO" id="GO:0008837">
    <property type="term" value="F:diaminopimelate epimerase activity"/>
    <property type="evidence" value="ECO:0007669"/>
    <property type="project" value="UniProtKB-EC"/>
</dbReference>
<dbReference type="EC" id="5.1.1.7" evidence="3 8"/>
<evidence type="ECO:0000256" key="4">
    <source>
        <dbReference type="ARBA" id="ARBA00022605"/>
    </source>
</evidence>
<comment type="subcellular location">
    <subcellularLocation>
        <location evidence="8">Cytoplasm</location>
    </subcellularLocation>
</comment>
<dbReference type="PANTHER" id="PTHR31689">
    <property type="entry name" value="DIAMINOPIMELATE EPIMERASE, CHLOROPLASTIC"/>
    <property type="match status" value="1"/>
</dbReference>
<name>A0ABS9UE59_9BACL</name>
<feature type="binding site" evidence="8">
    <location>
        <position position="160"/>
    </location>
    <ligand>
        <name>substrate</name>
    </ligand>
</feature>
<dbReference type="InterPro" id="IPR018510">
    <property type="entry name" value="DAP_epimerase_AS"/>
</dbReference>
<accession>A0ABS9UE59</accession>
<protein>
    <recommendedName>
        <fullName evidence="3 8">Diaminopimelate epimerase</fullName>
        <shortName evidence="8">DAP epimerase</shortName>
        <ecNumber evidence="3 8">5.1.1.7</ecNumber>
    </recommendedName>
    <alternativeName>
        <fullName evidence="8">PLP-independent amino acid racemase</fullName>
    </alternativeName>
</protein>
<dbReference type="RefSeq" id="WP_241369689.1">
    <property type="nucleotide sequence ID" value="NZ_JAKZFC010000004.1"/>
</dbReference>
<comment type="pathway">
    <text evidence="1 8">Amino-acid biosynthesis; L-lysine biosynthesis via DAP pathway; DL-2,6-diaminopimelate from LL-2,6-diaminopimelate: step 1/1.</text>
</comment>
<dbReference type="Gene3D" id="3.10.310.10">
    <property type="entry name" value="Diaminopimelate Epimerase, Chain A, domain 1"/>
    <property type="match status" value="2"/>
</dbReference>
<organism evidence="10 11">
    <name type="scientific">Solibacillus palustris</name>
    <dbReference type="NCBI Taxonomy" id="2908203"/>
    <lineage>
        <taxon>Bacteria</taxon>
        <taxon>Bacillati</taxon>
        <taxon>Bacillota</taxon>
        <taxon>Bacilli</taxon>
        <taxon>Bacillales</taxon>
        <taxon>Caryophanaceae</taxon>
        <taxon>Solibacillus</taxon>
    </lineage>
</organism>
<evidence type="ECO:0000256" key="1">
    <source>
        <dbReference type="ARBA" id="ARBA00005196"/>
    </source>
</evidence>
<feature type="binding site" evidence="8">
    <location>
        <position position="197"/>
    </location>
    <ligand>
        <name>substrate</name>
    </ligand>
</feature>
<gene>
    <name evidence="8 10" type="primary">dapF</name>
    <name evidence="10" type="ORF">LZ480_12045</name>
</gene>
<dbReference type="EMBL" id="JAKZFC010000004">
    <property type="protein sequence ID" value="MCH7322623.1"/>
    <property type="molecule type" value="Genomic_DNA"/>
</dbReference>
<feature type="binding site" evidence="8">
    <location>
        <begin position="72"/>
        <end position="73"/>
    </location>
    <ligand>
        <name>substrate</name>
    </ligand>
</feature>
<feature type="site" description="Could be important to modulate the pK values of the two catalytic cysteine residues" evidence="8">
    <location>
        <position position="162"/>
    </location>
</feature>
<feature type="active site" evidence="9">
    <location>
        <position position="71"/>
    </location>
</feature>
<proteinExistence type="inferred from homology"/>
<comment type="function">
    <text evidence="8">Catalyzes the stereoinversion of LL-2,6-diaminopimelate (L,L-DAP) to meso-diaminopimelate (meso-DAP), a precursor of L-lysine and an essential component of the bacterial peptidoglycan.</text>
</comment>
<dbReference type="Proteomes" id="UP001316087">
    <property type="component" value="Unassembled WGS sequence"/>
</dbReference>
<comment type="caution">
    <text evidence="10">The sequence shown here is derived from an EMBL/GenBank/DDBJ whole genome shotgun (WGS) entry which is preliminary data.</text>
</comment>
<dbReference type="PROSITE" id="PS01326">
    <property type="entry name" value="DAP_EPIMERASE"/>
    <property type="match status" value="1"/>
</dbReference>
<feature type="active site" description="Proton acceptor" evidence="8">
    <location>
        <position position="224"/>
    </location>
</feature>
<keyword evidence="5 8" id="KW-0457">Lysine biosynthesis</keyword>
<evidence type="ECO:0000256" key="6">
    <source>
        <dbReference type="ARBA" id="ARBA00023235"/>
    </source>
</evidence>
<dbReference type="HAMAP" id="MF_00197">
    <property type="entry name" value="DAP_epimerase"/>
    <property type="match status" value="1"/>
</dbReference>
<evidence type="ECO:0000256" key="7">
    <source>
        <dbReference type="ARBA" id="ARBA00051712"/>
    </source>
</evidence>